<evidence type="ECO:0000256" key="5">
    <source>
        <dbReference type="ARBA" id="ARBA00022741"/>
    </source>
</evidence>
<feature type="transmembrane region" description="Helical" evidence="9">
    <location>
        <begin position="168"/>
        <end position="189"/>
    </location>
</feature>
<organism evidence="11 12">
    <name type="scientific">Scrofimicrobium canadense</name>
    <dbReference type="NCBI Taxonomy" id="2652290"/>
    <lineage>
        <taxon>Bacteria</taxon>
        <taxon>Bacillati</taxon>
        <taxon>Actinomycetota</taxon>
        <taxon>Actinomycetes</taxon>
        <taxon>Actinomycetales</taxon>
        <taxon>Actinomycetaceae</taxon>
        <taxon>Scrofimicrobium</taxon>
    </lineage>
</organism>
<sequence>MFYFYASWQSRYHAQHNGKVNRSGLIDKATEWYARWKPWIWGICAIGWFLLCIGTSGRVDSVFFLLSALTSSAIIGLRVPLPGVSLILAWITAFFVMLPPGLVTGFPSVAILIALTSAAHRGSVWTKRFAAISVPSGAIIGGLYLSVYPMGSEFASAQTASRDGFLNSAVLMFLLLGFSWAIGTIGAVLDNNRDRMLQVETAQRESASQKERANLARDMHDVVAHSLSVMISLSDGARLSSKELPQETKETLERISQVGRTSLTEVRSLLAQLRDPSSARTESLNTVEGMVRDLHDAGTPVELTVTGPEPDIASPHYATVTYVLREALTNALRHGLPNVPINVTIDWDNMRLTVENPIDPHGPQSSGEGWGIVGMRERAELLGGSLKSGPLGASWLVQAHLSGENESQ</sequence>
<evidence type="ECO:0000256" key="2">
    <source>
        <dbReference type="ARBA" id="ARBA00012438"/>
    </source>
</evidence>
<dbReference type="AlphaFoldDB" id="A0A6N7W693"/>
<dbReference type="PANTHER" id="PTHR24421">
    <property type="entry name" value="NITRATE/NITRITE SENSOR PROTEIN NARX-RELATED"/>
    <property type="match status" value="1"/>
</dbReference>
<proteinExistence type="predicted"/>
<dbReference type="GO" id="GO:0016020">
    <property type="term" value="C:membrane"/>
    <property type="evidence" value="ECO:0007669"/>
    <property type="project" value="InterPro"/>
</dbReference>
<evidence type="ECO:0000256" key="4">
    <source>
        <dbReference type="ARBA" id="ARBA00022679"/>
    </source>
</evidence>
<evidence type="ECO:0000256" key="8">
    <source>
        <dbReference type="ARBA" id="ARBA00023012"/>
    </source>
</evidence>
<dbReference type="GO" id="GO:0000155">
    <property type="term" value="F:phosphorelay sensor kinase activity"/>
    <property type="evidence" value="ECO:0007669"/>
    <property type="project" value="InterPro"/>
</dbReference>
<dbReference type="CDD" id="cd16917">
    <property type="entry name" value="HATPase_UhpB-NarQ-NarX-like"/>
    <property type="match status" value="1"/>
</dbReference>
<evidence type="ECO:0000256" key="1">
    <source>
        <dbReference type="ARBA" id="ARBA00000085"/>
    </source>
</evidence>
<dbReference type="EC" id="2.7.13.3" evidence="2"/>
<feature type="transmembrane region" description="Helical" evidence="9">
    <location>
        <begin position="129"/>
        <end position="148"/>
    </location>
</feature>
<feature type="domain" description="Signal transduction histidine kinase subgroup 3 dimerisation and phosphoacceptor" evidence="10">
    <location>
        <begin position="211"/>
        <end position="276"/>
    </location>
</feature>
<keyword evidence="8" id="KW-0902">Two-component regulatory system</keyword>
<evidence type="ECO:0000313" key="11">
    <source>
        <dbReference type="EMBL" id="MSS84911.1"/>
    </source>
</evidence>
<dbReference type="Proteomes" id="UP000470875">
    <property type="component" value="Unassembled WGS sequence"/>
</dbReference>
<evidence type="ECO:0000256" key="9">
    <source>
        <dbReference type="SAM" id="Phobius"/>
    </source>
</evidence>
<gene>
    <name evidence="11" type="ORF">FYJ24_09075</name>
</gene>
<keyword evidence="3" id="KW-0597">Phosphoprotein</keyword>
<keyword evidence="9" id="KW-0812">Transmembrane</keyword>
<comment type="caution">
    <text evidence="11">The sequence shown here is derived from an EMBL/GenBank/DDBJ whole genome shotgun (WGS) entry which is preliminary data.</text>
</comment>
<keyword evidence="9" id="KW-0472">Membrane</keyword>
<reference evidence="11 12" key="1">
    <citation type="submission" date="2019-08" db="EMBL/GenBank/DDBJ databases">
        <title>In-depth cultivation of the pig gut microbiome towards novel bacterial diversity and tailored functional studies.</title>
        <authorList>
            <person name="Wylensek D."/>
            <person name="Hitch T.C.A."/>
            <person name="Clavel T."/>
        </authorList>
    </citation>
    <scope>NUCLEOTIDE SEQUENCE [LARGE SCALE GENOMIC DNA]</scope>
    <source>
        <strain evidence="11 12">WB03_NA08</strain>
    </source>
</reference>
<dbReference type="GO" id="GO:0046983">
    <property type="term" value="F:protein dimerization activity"/>
    <property type="evidence" value="ECO:0007669"/>
    <property type="project" value="InterPro"/>
</dbReference>
<dbReference type="Pfam" id="PF07730">
    <property type="entry name" value="HisKA_3"/>
    <property type="match status" value="1"/>
</dbReference>
<keyword evidence="12" id="KW-1185">Reference proteome</keyword>
<name>A0A6N7W693_9ACTO</name>
<dbReference type="EMBL" id="VULO01000010">
    <property type="protein sequence ID" value="MSS84911.1"/>
    <property type="molecule type" value="Genomic_DNA"/>
</dbReference>
<evidence type="ECO:0000256" key="3">
    <source>
        <dbReference type="ARBA" id="ARBA00022553"/>
    </source>
</evidence>
<dbReference type="InterPro" id="IPR036890">
    <property type="entry name" value="HATPase_C_sf"/>
</dbReference>
<evidence type="ECO:0000256" key="7">
    <source>
        <dbReference type="ARBA" id="ARBA00022840"/>
    </source>
</evidence>
<keyword evidence="5" id="KW-0547">Nucleotide-binding</keyword>
<dbReference type="InterPro" id="IPR011712">
    <property type="entry name" value="Sig_transdc_His_kin_sub3_dim/P"/>
</dbReference>
<evidence type="ECO:0000256" key="6">
    <source>
        <dbReference type="ARBA" id="ARBA00022777"/>
    </source>
</evidence>
<comment type="catalytic activity">
    <reaction evidence="1">
        <text>ATP + protein L-histidine = ADP + protein N-phospho-L-histidine.</text>
        <dbReference type="EC" id="2.7.13.3"/>
    </reaction>
</comment>
<feature type="transmembrane region" description="Helical" evidence="9">
    <location>
        <begin position="62"/>
        <end position="81"/>
    </location>
</feature>
<feature type="transmembrane region" description="Helical" evidence="9">
    <location>
        <begin position="87"/>
        <end position="117"/>
    </location>
</feature>
<keyword evidence="7" id="KW-0067">ATP-binding</keyword>
<keyword evidence="9" id="KW-1133">Transmembrane helix</keyword>
<feature type="transmembrane region" description="Helical" evidence="9">
    <location>
        <begin position="38"/>
        <end position="55"/>
    </location>
</feature>
<dbReference type="Gene3D" id="1.20.5.1930">
    <property type="match status" value="1"/>
</dbReference>
<dbReference type="InterPro" id="IPR050482">
    <property type="entry name" value="Sensor_HK_TwoCompSys"/>
</dbReference>
<keyword evidence="6" id="KW-0418">Kinase</keyword>
<dbReference type="SUPFAM" id="SSF55874">
    <property type="entry name" value="ATPase domain of HSP90 chaperone/DNA topoisomerase II/histidine kinase"/>
    <property type="match status" value="1"/>
</dbReference>
<dbReference type="PANTHER" id="PTHR24421:SF10">
    <property type="entry name" value="NITRATE_NITRITE SENSOR PROTEIN NARQ"/>
    <property type="match status" value="1"/>
</dbReference>
<dbReference type="Gene3D" id="3.30.565.10">
    <property type="entry name" value="Histidine kinase-like ATPase, C-terminal domain"/>
    <property type="match status" value="1"/>
</dbReference>
<evidence type="ECO:0000259" key="10">
    <source>
        <dbReference type="Pfam" id="PF07730"/>
    </source>
</evidence>
<keyword evidence="4" id="KW-0808">Transferase</keyword>
<dbReference type="GO" id="GO:0005524">
    <property type="term" value="F:ATP binding"/>
    <property type="evidence" value="ECO:0007669"/>
    <property type="project" value="UniProtKB-KW"/>
</dbReference>
<accession>A0A6N7W693</accession>
<evidence type="ECO:0000313" key="12">
    <source>
        <dbReference type="Proteomes" id="UP000470875"/>
    </source>
</evidence>
<protein>
    <recommendedName>
        <fullName evidence="2">histidine kinase</fullName>
        <ecNumber evidence="2">2.7.13.3</ecNumber>
    </recommendedName>
</protein>